<dbReference type="Pfam" id="PF14497">
    <property type="entry name" value="GST_C_3"/>
    <property type="match status" value="1"/>
</dbReference>
<dbReference type="Pfam" id="PF13417">
    <property type="entry name" value="GST_N_3"/>
    <property type="match status" value="1"/>
</dbReference>
<dbReference type="SUPFAM" id="SSF52833">
    <property type="entry name" value="Thioredoxin-like"/>
    <property type="match status" value="1"/>
</dbReference>
<dbReference type="Proteomes" id="UP000838100">
    <property type="component" value="Unassembled WGS sequence"/>
</dbReference>
<dbReference type="PANTHER" id="PTHR42673:SF21">
    <property type="entry name" value="GLUTATHIONE S-TRANSFERASE YFCF"/>
    <property type="match status" value="1"/>
</dbReference>
<dbReference type="Gene3D" id="3.40.30.10">
    <property type="entry name" value="Glutaredoxin"/>
    <property type="match status" value="1"/>
</dbReference>
<evidence type="ECO:0000259" key="1">
    <source>
        <dbReference type="PROSITE" id="PS50404"/>
    </source>
</evidence>
<sequence>MITLYGASLSPYVRKTLVALAIKNLPFEQIQQMPFAKDAEYQKISPLGKIPALKDGDFTISDSAVICQYLDDSYPELALYPSDPQDKARARWYEELGDSQIGEYASGIFFQRFMRPFAFKQDPDEELVEKLINKKLPPILDYLETEVPAQGFMFGEQLMIADIALCSSFFNAGYAGYEVDSTLWPGVSAFIARVKSHPAVAPLLAAEAKTLGL</sequence>
<accession>A0ABN8EII7</accession>
<dbReference type="EMBL" id="CAKLPX010000001">
    <property type="protein sequence ID" value="CAH0990667.1"/>
    <property type="molecule type" value="Genomic_DNA"/>
</dbReference>
<dbReference type="InterPro" id="IPR036249">
    <property type="entry name" value="Thioredoxin-like_sf"/>
</dbReference>
<dbReference type="CDD" id="cd00570">
    <property type="entry name" value="GST_N_family"/>
    <property type="match status" value="1"/>
</dbReference>
<dbReference type="InterPro" id="IPR040079">
    <property type="entry name" value="Glutathione_S-Trfase"/>
</dbReference>
<proteinExistence type="predicted"/>
<dbReference type="InterPro" id="IPR010987">
    <property type="entry name" value="Glutathione-S-Trfase_C-like"/>
</dbReference>
<dbReference type="InterPro" id="IPR004045">
    <property type="entry name" value="Glutathione_S-Trfase_N"/>
</dbReference>
<dbReference type="InterPro" id="IPR036282">
    <property type="entry name" value="Glutathione-S-Trfase_C_sf"/>
</dbReference>
<dbReference type="SFLD" id="SFLDS00019">
    <property type="entry name" value="Glutathione_Transferase_(cytos"/>
    <property type="match status" value="1"/>
</dbReference>
<dbReference type="PROSITE" id="PS50404">
    <property type="entry name" value="GST_NTER"/>
    <property type="match status" value="1"/>
</dbReference>
<evidence type="ECO:0000259" key="2">
    <source>
        <dbReference type="PROSITE" id="PS50405"/>
    </source>
</evidence>
<organism evidence="3 4">
    <name type="scientific">Sinobacterium norvegicum</name>
    <dbReference type="NCBI Taxonomy" id="1641715"/>
    <lineage>
        <taxon>Bacteria</taxon>
        <taxon>Pseudomonadati</taxon>
        <taxon>Pseudomonadota</taxon>
        <taxon>Gammaproteobacteria</taxon>
        <taxon>Cellvibrionales</taxon>
        <taxon>Spongiibacteraceae</taxon>
        <taxon>Sinobacterium</taxon>
    </lineage>
</organism>
<feature type="domain" description="GST N-terminal" evidence="1">
    <location>
        <begin position="1"/>
        <end position="78"/>
    </location>
</feature>
<keyword evidence="4" id="KW-1185">Reference proteome</keyword>
<dbReference type="Gene3D" id="1.20.1050.10">
    <property type="match status" value="1"/>
</dbReference>
<dbReference type="SFLD" id="SFLDG00358">
    <property type="entry name" value="Main_(cytGST)"/>
    <property type="match status" value="1"/>
</dbReference>
<dbReference type="InterPro" id="IPR004046">
    <property type="entry name" value="GST_C"/>
</dbReference>
<protein>
    <submittedName>
        <fullName evidence="3">GST-like protein YibF</fullName>
    </submittedName>
</protein>
<evidence type="ECO:0000313" key="4">
    <source>
        <dbReference type="Proteomes" id="UP000838100"/>
    </source>
</evidence>
<name>A0ABN8EII7_9GAMM</name>
<dbReference type="PROSITE" id="PS50405">
    <property type="entry name" value="GST_CTER"/>
    <property type="match status" value="1"/>
</dbReference>
<gene>
    <name evidence="3" type="primary">yibF</name>
    <name evidence="3" type="ORF">SIN8267_00761</name>
</gene>
<evidence type="ECO:0000313" key="3">
    <source>
        <dbReference type="EMBL" id="CAH0990667.1"/>
    </source>
</evidence>
<dbReference type="RefSeq" id="WP_237443346.1">
    <property type="nucleotide sequence ID" value="NZ_CAKLPX010000001.1"/>
</dbReference>
<dbReference type="SUPFAM" id="SSF47616">
    <property type="entry name" value="GST C-terminal domain-like"/>
    <property type="match status" value="1"/>
</dbReference>
<comment type="caution">
    <text evidence="3">The sequence shown here is derived from an EMBL/GenBank/DDBJ whole genome shotgun (WGS) entry which is preliminary data.</text>
</comment>
<feature type="domain" description="GST C-terminal" evidence="2">
    <location>
        <begin position="83"/>
        <end position="213"/>
    </location>
</feature>
<dbReference type="PANTHER" id="PTHR42673">
    <property type="entry name" value="MALEYLACETOACETATE ISOMERASE"/>
    <property type="match status" value="1"/>
</dbReference>
<reference evidence="3" key="1">
    <citation type="submission" date="2021-12" db="EMBL/GenBank/DDBJ databases">
        <authorList>
            <person name="Rodrigo-Torres L."/>
            <person name="Arahal R. D."/>
            <person name="Lucena T."/>
        </authorList>
    </citation>
    <scope>NUCLEOTIDE SEQUENCE</scope>
    <source>
        <strain evidence="3">CECT 8267</strain>
    </source>
</reference>